<dbReference type="PANTHER" id="PTHR34935:SF3">
    <property type="entry name" value="PROTEIN TIC110, CHLOROPLASTIC"/>
    <property type="match status" value="1"/>
</dbReference>
<organism evidence="1">
    <name type="scientific">Rhodosorus marinus</name>
    <dbReference type="NCBI Taxonomy" id="101924"/>
    <lineage>
        <taxon>Eukaryota</taxon>
        <taxon>Rhodophyta</taxon>
        <taxon>Stylonematophyceae</taxon>
        <taxon>Stylonematales</taxon>
        <taxon>Stylonemataceae</taxon>
        <taxon>Rhodosorus</taxon>
    </lineage>
</organism>
<reference evidence="1" key="1">
    <citation type="submission" date="2021-01" db="EMBL/GenBank/DDBJ databases">
        <authorList>
            <person name="Corre E."/>
            <person name="Pelletier E."/>
            <person name="Niang G."/>
            <person name="Scheremetjew M."/>
            <person name="Finn R."/>
            <person name="Kale V."/>
            <person name="Holt S."/>
            <person name="Cochrane G."/>
            <person name="Meng A."/>
            <person name="Brown T."/>
            <person name="Cohen L."/>
        </authorList>
    </citation>
    <scope>NUCLEOTIDE SEQUENCE</scope>
    <source>
        <strain evidence="1">CCMP 769</strain>
    </source>
</reference>
<accession>A0A7S2ZKB1</accession>
<name>A0A7S2ZKB1_9RHOD</name>
<proteinExistence type="predicted"/>
<dbReference type="Pfam" id="PF16940">
    <property type="entry name" value="Tic110"/>
    <property type="match status" value="3"/>
</dbReference>
<dbReference type="EMBL" id="HBHW01012393">
    <property type="protein sequence ID" value="CAE0041700.1"/>
    <property type="molecule type" value="Transcribed_RNA"/>
</dbReference>
<evidence type="ECO:0000313" key="1">
    <source>
        <dbReference type="EMBL" id="CAE0041700.1"/>
    </source>
</evidence>
<sequence>MEGEEVVLGFVSGVQVLRGRRQSFAVDPRRTNVARKGVVRASVAEDFGEENGVELDSYDVKGLMVEKIDADLGNGPEIIFSQLASNTQKAILGAAVAGAGLVGYAIVPSKNQVLHVGSGVVAAGAAVAGSSAFLTASKKGSKKVAAQILASLGPTNPSLRNALGNAKVEATADDAEWQLIMRDLYMNFFYQMVSSTKGKVFYKEINQLTALKQSLGLSGPEVGDAHFEVGRQFYRDNIMFLGDPDGGEAADTAQNKLNKLLFLSDRVFTDKEPEEAYMYETARLRKHFSLEEDEYNSRVSSISEPFYADCLLFGMNNDSVKQSDLRAVQKLLGVADSQARKLEKVQYSDYFAELIKETGEVAAEDAEELARLQELLNVSSQEAEDVLRRVAAPEFKANVTAAFDTVFESTDKIGEAAKTLTEEKDKLRVPEDLAADLIGTEAQSRVQPYIDSSVKFLRVSNVFASAKEVVKLLDAVGKISKFLIALNPGMNELDALSMYAKEDGGIREARQLYSIYLQELLKAEGKVTDEAKQYLERLKIILGLSSLDADEAYRKATGPLFKNQLTSIFKANTFDDAAREKLNGLQNDLTLPDAVAATMKLDAYGDRLASFVKDNRILTNEEGERLSAIRDFLGLDVDEVTEVHNRLCSPVYEQSVIEAMGSTGIIMDNVREALGKLKDRLMLSEETANEILYAVSKGRMKGYAMRALDSLERKRNVRGQTEQRDTGDDPFIKRAGAQLGIDAGGLNVELHNLVDFYNRNNLMAVSEVSYEEDGETKTKKVAEFPVTLRDVLKMDVLNELYKQYLIQCFSAKSREEKERLFASLDQLGSILGLEQEEVDKIHSDIGSVIYRNYISQQLLVGNLEEKDIEFLASIQKSLAMTPKQCADIMLEAKKSRVAVLLEQTISRQKIFPENARKVRTTAKDLDVDIVKDLGVPNVDRMRTFNVEIDNGIETGEITEDEQGLIRDAKEGWQLSDEDAKTVLLENIEKRTSGLLVQAASSVRQGNQDNAVAEVATLLKFGRLLPAEVASPVVSDAEKQELLLLYQASLISDSAMTEKSKGDIDLLTTMLGISDEVMQGA</sequence>
<dbReference type="InterPro" id="IPR031610">
    <property type="entry name" value="TIC110"/>
</dbReference>
<dbReference type="PANTHER" id="PTHR34935">
    <property type="entry name" value="PROTEIN TIC110, CHLOROPLASTIC"/>
    <property type="match status" value="1"/>
</dbReference>
<protein>
    <submittedName>
        <fullName evidence="1">Uncharacterized protein</fullName>
    </submittedName>
</protein>
<gene>
    <name evidence="1" type="ORF">RMAR00112_LOCUS9664</name>
</gene>
<dbReference type="AlphaFoldDB" id="A0A7S2ZKB1"/>